<proteinExistence type="predicted"/>
<dbReference type="PANTHER" id="PTHR37981:SF1">
    <property type="entry name" value="SGNH HYDROLASE-TYPE ESTERASE DOMAIN-CONTAINING PROTEIN"/>
    <property type="match status" value="1"/>
</dbReference>
<organism evidence="3 4">
    <name type="scientific">Venturia inaequalis</name>
    <name type="common">Apple scab fungus</name>
    <dbReference type="NCBI Taxonomy" id="5025"/>
    <lineage>
        <taxon>Eukaryota</taxon>
        <taxon>Fungi</taxon>
        <taxon>Dikarya</taxon>
        <taxon>Ascomycota</taxon>
        <taxon>Pezizomycotina</taxon>
        <taxon>Dothideomycetes</taxon>
        <taxon>Pleosporomycetidae</taxon>
        <taxon>Venturiales</taxon>
        <taxon>Venturiaceae</taxon>
        <taxon>Venturia</taxon>
    </lineage>
</organism>
<feature type="chain" id="PRO_5034197388" description="SGNH hydrolase-type esterase domain-containing protein" evidence="1">
    <location>
        <begin position="21"/>
        <end position="243"/>
    </location>
</feature>
<keyword evidence="1" id="KW-0732">Signal</keyword>
<feature type="signal peptide" evidence="1">
    <location>
        <begin position="1"/>
        <end position="20"/>
    </location>
</feature>
<evidence type="ECO:0000313" key="3">
    <source>
        <dbReference type="EMBL" id="KAE9980835.1"/>
    </source>
</evidence>
<dbReference type="EMBL" id="WNWQ01000068">
    <property type="protein sequence ID" value="KAE9980835.1"/>
    <property type="molecule type" value="Genomic_DNA"/>
</dbReference>
<dbReference type="Proteomes" id="UP000433883">
    <property type="component" value="Unassembled WGS sequence"/>
</dbReference>
<comment type="caution">
    <text evidence="3">The sequence shown here is derived from an EMBL/GenBank/DDBJ whole genome shotgun (WGS) entry which is preliminary data.</text>
</comment>
<dbReference type="InterPro" id="IPR037460">
    <property type="entry name" value="SEST-like"/>
</dbReference>
<dbReference type="AlphaFoldDB" id="A0A8H3V3Q1"/>
<dbReference type="PANTHER" id="PTHR37981">
    <property type="entry name" value="LIPASE 2"/>
    <property type="match status" value="1"/>
</dbReference>
<dbReference type="GO" id="GO:0004806">
    <property type="term" value="F:triacylglycerol lipase activity"/>
    <property type="evidence" value="ECO:0007669"/>
    <property type="project" value="TreeGrafter"/>
</dbReference>
<evidence type="ECO:0000313" key="4">
    <source>
        <dbReference type="Proteomes" id="UP000433883"/>
    </source>
</evidence>
<dbReference type="InterPro" id="IPR036514">
    <property type="entry name" value="SGNH_hydro_sf"/>
</dbReference>
<evidence type="ECO:0000256" key="1">
    <source>
        <dbReference type="SAM" id="SignalP"/>
    </source>
</evidence>
<dbReference type="Gene3D" id="3.40.50.1110">
    <property type="entry name" value="SGNH hydrolase"/>
    <property type="match status" value="1"/>
</dbReference>
<accession>A0A8H3V3Q1</accession>
<dbReference type="SUPFAM" id="SSF52266">
    <property type="entry name" value="SGNH hydrolase"/>
    <property type="match status" value="1"/>
</dbReference>
<evidence type="ECO:0000259" key="2">
    <source>
        <dbReference type="Pfam" id="PF13472"/>
    </source>
</evidence>
<protein>
    <recommendedName>
        <fullName evidence="2">SGNH hydrolase-type esterase domain-containing protein</fullName>
    </recommendedName>
</protein>
<feature type="domain" description="SGNH hydrolase-type esterase" evidence="2">
    <location>
        <begin position="28"/>
        <end position="225"/>
    </location>
</feature>
<dbReference type="CDD" id="cd01823">
    <property type="entry name" value="SEST_like"/>
    <property type="match status" value="1"/>
</dbReference>
<dbReference type="Pfam" id="PF13472">
    <property type="entry name" value="Lipase_GDSL_2"/>
    <property type="match status" value="1"/>
</dbReference>
<name>A0A8H3V3Q1_VENIN</name>
<sequence length="243" mass="25209">MHIHPSTTLLLSLQALTATATQLQYASLGSSYAAGPGLPTNYPHLIATALSANLTDLAVSGSLLKDISSQIARIPSNANIVTLTSGGNDLSYVAGLMAHVAPTQTVTASELTKRFTTALEAIHSIAPKATVYLVEYLTMLSPSFTKPVVDVPFNSTEITKFEAVFSTLKEVTGASVKGREGWVVVVPVSEKSVGHALGSKETLWVNGASVPSGAGGIPWHPNTVGTQFVADLAVASIKARIAG</sequence>
<dbReference type="InterPro" id="IPR013830">
    <property type="entry name" value="SGNH_hydro"/>
</dbReference>
<gene>
    <name evidence="3" type="ORF">BLS_008164</name>
</gene>
<dbReference type="GO" id="GO:0019433">
    <property type="term" value="P:triglyceride catabolic process"/>
    <property type="evidence" value="ECO:0007669"/>
    <property type="project" value="TreeGrafter"/>
</dbReference>
<reference evidence="3 4" key="1">
    <citation type="submission" date="2019-11" db="EMBL/GenBank/DDBJ databases">
        <title>Venturia inaequalis Genome Resource.</title>
        <authorList>
            <person name="Lichtner F.J."/>
        </authorList>
    </citation>
    <scope>NUCLEOTIDE SEQUENCE [LARGE SCALE GENOMIC DNA]</scope>
    <source>
        <strain evidence="3">Bline_iso_100314</strain>
    </source>
</reference>